<dbReference type="PANTHER" id="PTHR43707:SF1">
    <property type="entry name" value="HISTIDINE--TRNA LIGASE, MITOCHONDRIAL-RELATED"/>
    <property type="match status" value="1"/>
</dbReference>
<dbReference type="Proteomes" id="UP000018949">
    <property type="component" value="Unassembled WGS sequence"/>
</dbReference>
<comment type="caution">
    <text evidence="2">The sequence shown here is derived from an EMBL/GenBank/DDBJ whole genome shotgun (WGS) entry which is preliminary data.</text>
</comment>
<keyword evidence="3" id="KW-1185">Reference proteome</keyword>
<accession>W4RIE9</accession>
<protein>
    <submittedName>
        <fullName evidence="2">Histidyl-tRNA synthetase</fullName>
    </submittedName>
</protein>
<dbReference type="GO" id="GO:0006427">
    <property type="term" value="P:histidyl-tRNA aminoacylation"/>
    <property type="evidence" value="ECO:0007669"/>
    <property type="project" value="TreeGrafter"/>
</dbReference>
<feature type="domain" description="Aminoacyl-transfer RNA synthetases class-II family profile" evidence="1">
    <location>
        <begin position="1"/>
        <end position="130"/>
    </location>
</feature>
<dbReference type="GO" id="GO:0016740">
    <property type="term" value="F:transferase activity"/>
    <property type="evidence" value="ECO:0007669"/>
    <property type="project" value="UniProtKB-ARBA"/>
</dbReference>
<dbReference type="PANTHER" id="PTHR43707">
    <property type="entry name" value="HISTIDYL-TRNA SYNTHETASE"/>
    <property type="match status" value="1"/>
</dbReference>
<organism evidence="2 3">
    <name type="scientific">Mesobacillus boroniphilus JCM 21738</name>
    <dbReference type="NCBI Taxonomy" id="1294265"/>
    <lineage>
        <taxon>Bacteria</taxon>
        <taxon>Bacillati</taxon>
        <taxon>Bacillota</taxon>
        <taxon>Bacilli</taxon>
        <taxon>Bacillales</taxon>
        <taxon>Bacillaceae</taxon>
        <taxon>Mesobacillus</taxon>
    </lineage>
</organism>
<name>W4RIE9_9BACI</name>
<dbReference type="GO" id="GO:0140096">
    <property type="term" value="F:catalytic activity, acting on a protein"/>
    <property type="evidence" value="ECO:0007669"/>
    <property type="project" value="UniProtKB-ARBA"/>
</dbReference>
<dbReference type="Gene3D" id="3.30.930.10">
    <property type="entry name" value="Bira Bifunctional Protein, Domain 2"/>
    <property type="match status" value="1"/>
</dbReference>
<dbReference type="InterPro" id="IPR045864">
    <property type="entry name" value="aa-tRNA-synth_II/BPL/LPL"/>
</dbReference>
<dbReference type="InterPro" id="IPR041715">
    <property type="entry name" value="HisRS-like_core"/>
</dbReference>
<dbReference type="GO" id="GO:0005737">
    <property type="term" value="C:cytoplasm"/>
    <property type="evidence" value="ECO:0007669"/>
    <property type="project" value="InterPro"/>
</dbReference>
<evidence type="ECO:0000313" key="3">
    <source>
        <dbReference type="Proteomes" id="UP000018949"/>
    </source>
</evidence>
<dbReference type="AlphaFoldDB" id="W4RIE9"/>
<dbReference type="InterPro" id="IPR004516">
    <property type="entry name" value="HisRS/HisZ"/>
</dbReference>
<dbReference type="InterPro" id="IPR006195">
    <property type="entry name" value="aa-tRNA-synth_II"/>
</dbReference>
<dbReference type="Pfam" id="PF13393">
    <property type="entry name" value="tRNA-synt_His"/>
    <property type="match status" value="1"/>
</dbReference>
<dbReference type="GO" id="GO:0004821">
    <property type="term" value="F:histidine-tRNA ligase activity"/>
    <property type="evidence" value="ECO:0007669"/>
    <property type="project" value="TreeGrafter"/>
</dbReference>
<evidence type="ECO:0000313" key="2">
    <source>
        <dbReference type="EMBL" id="GAE43902.1"/>
    </source>
</evidence>
<dbReference type="eggNOG" id="COG0124">
    <property type="taxonomic scope" value="Bacteria"/>
</dbReference>
<keyword evidence="2" id="KW-0436">Ligase</keyword>
<evidence type="ECO:0000259" key="1">
    <source>
        <dbReference type="PROSITE" id="PS50862"/>
    </source>
</evidence>
<dbReference type="SUPFAM" id="SSF55681">
    <property type="entry name" value="Class II aaRS and biotin synthetases"/>
    <property type="match status" value="1"/>
</dbReference>
<reference evidence="2 3" key="1">
    <citation type="submission" date="2013-12" db="EMBL/GenBank/DDBJ databases">
        <title>NBRP : Genome information of microbial organism related human and environment.</title>
        <authorList>
            <person name="Hattori M."/>
            <person name="Oshima K."/>
            <person name="Inaba H."/>
            <person name="Suda W."/>
            <person name="Sakamoto M."/>
            <person name="Iino T."/>
            <person name="Kitahara M."/>
            <person name="Oshida Y."/>
            <person name="Iida T."/>
            <person name="Kudo T."/>
            <person name="Itoh T."/>
            <person name="Ahmed I."/>
            <person name="Ohkuma M."/>
        </authorList>
    </citation>
    <scope>NUCLEOTIDE SEQUENCE [LARGE SCALE GENOMIC DNA]</scope>
    <source>
        <strain evidence="2 3">JCM 21738</strain>
    </source>
</reference>
<dbReference type="CDD" id="cd00773">
    <property type="entry name" value="HisRS-like_core"/>
    <property type="match status" value="1"/>
</dbReference>
<keyword evidence="2" id="KW-0030">Aminoacyl-tRNA synthetase</keyword>
<sequence length="145" mass="17193">MANQINIPRGTQDILPGQTEKWQLIEAKARELCERYQYRELRTPIFEHTNLFKRSVGDTTDIVQKEMYTFTDRGDRSLTLRPEGTAAAVRSFVENKMFGSPNQPVKLYYMGPMFRYERPQAGRFRQFVQLVLRQWEVQTLRLMPK</sequence>
<dbReference type="PROSITE" id="PS50862">
    <property type="entry name" value="AA_TRNA_LIGASE_II"/>
    <property type="match status" value="1"/>
</dbReference>
<gene>
    <name evidence="2" type="ORF">JCM21738_572</name>
</gene>
<proteinExistence type="predicted"/>
<dbReference type="EMBL" id="BAUW01000004">
    <property type="protein sequence ID" value="GAE43902.1"/>
    <property type="molecule type" value="Genomic_DNA"/>
</dbReference>